<feature type="domain" description="DTW" evidence="6">
    <location>
        <begin position="1"/>
        <end position="173"/>
    </location>
</feature>
<dbReference type="Pfam" id="PF03942">
    <property type="entry name" value="DTW"/>
    <property type="match status" value="1"/>
</dbReference>
<dbReference type="Proteomes" id="UP000559987">
    <property type="component" value="Unassembled WGS sequence"/>
</dbReference>
<accession>A0A839UQ84</accession>
<protein>
    <recommendedName>
        <fullName evidence="1">tRNA-uridine aminocarboxypropyltransferase</fullName>
        <ecNumber evidence="1">2.5.1.25</ecNumber>
    </recommendedName>
</protein>
<evidence type="ECO:0000256" key="2">
    <source>
        <dbReference type="ARBA" id="ARBA00022679"/>
    </source>
</evidence>
<dbReference type="RefSeq" id="WP_183908398.1">
    <property type="nucleotide sequence ID" value="NZ_JACHXZ010000001.1"/>
</dbReference>
<evidence type="ECO:0000313" key="7">
    <source>
        <dbReference type="EMBL" id="MBB3167567.1"/>
    </source>
</evidence>
<dbReference type="AlphaFoldDB" id="A0A839UQ84"/>
<dbReference type="EC" id="2.5.1.25" evidence="1"/>
<keyword evidence="2" id="KW-0808">Transferase</keyword>
<comment type="caution">
    <text evidence="7">The sequence shown here is derived from an EMBL/GenBank/DDBJ whole genome shotgun (WGS) entry which is preliminary data.</text>
</comment>
<dbReference type="EMBL" id="JACHXZ010000001">
    <property type="protein sequence ID" value="MBB3167567.1"/>
    <property type="molecule type" value="Genomic_DNA"/>
</dbReference>
<gene>
    <name evidence="7" type="ORF">FHS30_000743</name>
</gene>
<dbReference type="SMART" id="SM01144">
    <property type="entry name" value="DTW"/>
    <property type="match status" value="1"/>
</dbReference>
<organism evidence="7 8">
    <name type="scientific">Simiduia aestuariiviva</name>
    <dbReference type="NCBI Taxonomy" id="1510459"/>
    <lineage>
        <taxon>Bacteria</taxon>
        <taxon>Pseudomonadati</taxon>
        <taxon>Pseudomonadota</taxon>
        <taxon>Gammaproteobacteria</taxon>
        <taxon>Cellvibrionales</taxon>
        <taxon>Cellvibrionaceae</taxon>
        <taxon>Simiduia</taxon>
    </lineage>
</organism>
<name>A0A839UQ84_9GAMM</name>
<evidence type="ECO:0000256" key="1">
    <source>
        <dbReference type="ARBA" id="ARBA00012386"/>
    </source>
</evidence>
<dbReference type="InterPro" id="IPR005636">
    <property type="entry name" value="DTW"/>
</dbReference>
<dbReference type="PANTHER" id="PTHR21392">
    <property type="entry name" value="TRNA-URIDINE AMINOCARBOXYPROPYLTRANSFERASE 2"/>
    <property type="match status" value="1"/>
</dbReference>
<dbReference type="PANTHER" id="PTHR21392:SF0">
    <property type="entry name" value="TRNA-URIDINE AMINOCARBOXYPROPYLTRANSFERASE 2"/>
    <property type="match status" value="1"/>
</dbReference>
<dbReference type="InterPro" id="IPR039262">
    <property type="entry name" value="DTWD2/TAPT"/>
</dbReference>
<keyword evidence="8" id="KW-1185">Reference proteome</keyword>
<sequence length="179" mass="19865">MAMEFILLCHARELAKKSNTGQLLLAQPEVATRQIIWARKAPDTALLATIATGNCWLLYPLADRPGKSLQCLPESHQQNAINDQLAESLGENPTVILIDATWQQAQKMVNQSPYLTDVARLSLSREAPSLFRLRRNQRPGGLCTVECAIELLYLAGRATSARALHAQFLAFMAQPRVRC</sequence>
<dbReference type="GO" id="GO:0016432">
    <property type="term" value="F:tRNA-uridine aminocarboxypropyltransferase activity"/>
    <property type="evidence" value="ECO:0007669"/>
    <property type="project" value="UniProtKB-EC"/>
</dbReference>
<evidence type="ECO:0000256" key="5">
    <source>
        <dbReference type="ARBA" id="ARBA00034489"/>
    </source>
</evidence>
<proteinExistence type="inferred from homology"/>
<evidence type="ECO:0000256" key="3">
    <source>
        <dbReference type="ARBA" id="ARBA00022691"/>
    </source>
</evidence>
<evidence type="ECO:0000259" key="6">
    <source>
        <dbReference type="SMART" id="SM01144"/>
    </source>
</evidence>
<keyword evidence="4" id="KW-0819">tRNA processing</keyword>
<comment type="similarity">
    <text evidence="5">Belongs to the TDD superfamily. DTWD2 family.</text>
</comment>
<dbReference type="GO" id="GO:0008033">
    <property type="term" value="P:tRNA processing"/>
    <property type="evidence" value="ECO:0007669"/>
    <property type="project" value="UniProtKB-KW"/>
</dbReference>
<evidence type="ECO:0000256" key="4">
    <source>
        <dbReference type="ARBA" id="ARBA00022694"/>
    </source>
</evidence>
<evidence type="ECO:0000313" key="8">
    <source>
        <dbReference type="Proteomes" id="UP000559987"/>
    </source>
</evidence>
<reference evidence="7 8" key="1">
    <citation type="submission" date="2020-08" db="EMBL/GenBank/DDBJ databases">
        <title>Genomic Encyclopedia of Type Strains, Phase III (KMG-III): the genomes of soil and plant-associated and newly described type strains.</title>
        <authorList>
            <person name="Whitman W."/>
        </authorList>
    </citation>
    <scope>NUCLEOTIDE SEQUENCE [LARGE SCALE GENOMIC DNA]</scope>
    <source>
        <strain evidence="7 8">CECT 8571</strain>
    </source>
</reference>
<keyword evidence="3" id="KW-0949">S-adenosyl-L-methionine</keyword>